<reference evidence="2" key="1">
    <citation type="journal article" date="2023" name="Mol. Biol. Evol.">
        <title>Third-Generation Sequencing Reveals the Adaptive Role of the Epigenome in Three Deep-Sea Polychaetes.</title>
        <authorList>
            <person name="Perez M."/>
            <person name="Aroh O."/>
            <person name="Sun Y."/>
            <person name="Lan Y."/>
            <person name="Juniper S.K."/>
            <person name="Young C.R."/>
            <person name="Angers B."/>
            <person name="Qian P.Y."/>
        </authorList>
    </citation>
    <scope>NUCLEOTIDE SEQUENCE</scope>
    <source>
        <strain evidence="2">R07B-5</strain>
    </source>
</reference>
<dbReference type="Proteomes" id="UP001209878">
    <property type="component" value="Unassembled WGS sequence"/>
</dbReference>
<keyword evidence="1" id="KW-0472">Membrane</keyword>
<proteinExistence type="predicted"/>
<evidence type="ECO:0000313" key="3">
    <source>
        <dbReference type="Proteomes" id="UP001209878"/>
    </source>
</evidence>
<organism evidence="2 3">
    <name type="scientific">Ridgeia piscesae</name>
    <name type="common">Tubeworm</name>
    <dbReference type="NCBI Taxonomy" id="27915"/>
    <lineage>
        <taxon>Eukaryota</taxon>
        <taxon>Metazoa</taxon>
        <taxon>Spiralia</taxon>
        <taxon>Lophotrochozoa</taxon>
        <taxon>Annelida</taxon>
        <taxon>Polychaeta</taxon>
        <taxon>Sedentaria</taxon>
        <taxon>Canalipalpata</taxon>
        <taxon>Sabellida</taxon>
        <taxon>Siboglinidae</taxon>
        <taxon>Ridgeia</taxon>
    </lineage>
</organism>
<evidence type="ECO:0000313" key="2">
    <source>
        <dbReference type="EMBL" id="KAK2170454.1"/>
    </source>
</evidence>
<keyword evidence="3" id="KW-1185">Reference proteome</keyword>
<keyword evidence="1" id="KW-1133">Transmembrane helix</keyword>
<protein>
    <submittedName>
        <fullName evidence="2">Uncharacterized protein</fullName>
    </submittedName>
</protein>
<evidence type="ECO:0000256" key="1">
    <source>
        <dbReference type="SAM" id="Phobius"/>
    </source>
</evidence>
<feature type="transmembrane region" description="Helical" evidence="1">
    <location>
        <begin position="12"/>
        <end position="36"/>
    </location>
</feature>
<dbReference type="EMBL" id="JAODUO010001153">
    <property type="protein sequence ID" value="KAK2170454.1"/>
    <property type="molecule type" value="Genomic_DNA"/>
</dbReference>
<dbReference type="AlphaFoldDB" id="A0AAD9NKG2"/>
<name>A0AAD9NKG2_RIDPI</name>
<comment type="caution">
    <text evidence="2">The sequence shown here is derived from an EMBL/GenBank/DDBJ whole genome shotgun (WGS) entry which is preliminary data.</text>
</comment>
<accession>A0AAD9NKG2</accession>
<gene>
    <name evidence="2" type="ORF">NP493_1152g00024</name>
</gene>
<keyword evidence="1" id="KW-0812">Transmembrane</keyword>
<sequence>MSIVWPWLKSPIIIQSRLLTSLIALCIFSFSSMLMFGLRYTNPTVNVEFPVTMLHQTASSHSAHFSNVIS</sequence>